<name>N4VLV2_COLOR</name>
<dbReference type="EMBL" id="AMCV02000004">
    <property type="protein sequence ID" value="TDZ24591.1"/>
    <property type="molecule type" value="Genomic_DNA"/>
</dbReference>
<reference evidence="3" key="1">
    <citation type="journal article" date="2013" name="New Phytol.">
        <title>Comparative genomic and transcriptomic analyses reveal the hemibiotrophic stage shift of Colletotrichum fungi.</title>
        <authorList>
            <person name="Gan P."/>
            <person name="Ikeda K."/>
            <person name="Irieda H."/>
            <person name="Narusaka M."/>
            <person name="O'Connell R.J."/>
            <person name="Narusaka Y."/>
            <person name="Takano Y."/>
            <person name="Kubo Y."/>
            <person name="Shirasu K."/>
        </authorList>
    </citation>
    <scope>NUCLEOTIDE SEQUENCE [LARGE SCALE GENOMIC DNA]</scope>
    <source>
        <strain evidence="3">104-T / ATCC 96160 / CBS 514.97 / LARS 414 / MAFF 240422</strain>
    </source>
</reference>
<comment type="caution">
    <text evidence="2">The sequence shown here is derived from an EMBL/GenBank/DDBJ whole genome shotgun (WGS) entry which is preliminary data.</text>
</comment>
<evidence type="ECO:0000313" key="3">
    <source>
        <dbReference type="Proteomes" id="UP000014480"/>
    </source>
</evidence>
<proteinExistence type="predicted"/>
<feature type="region of interest" description="Disordered" evidence="1">
    <location>
        <begin position="103"/>
        <end position="139"/>
    </location>
</feature>
<dbReference type="AlphaFoldDB" id="N4VLV2"/>
<protein>
    <submittedName>
        <fullName evidence="2">Uncharacterized protein</fullName>
    </submittedName>
</protein>
<feature type="compositionally biased region" description="Polar residues" evidence="1">
    <location>
        <begin position="1"/>
        <end position="12"/>
    </location>
</feature>
<dbReference type="Proteomes" id="UP000014480">
    <property type="component" value="Unassembled WGS sequence"/>
</dbReference>
<dbReference type="OrthoDB" id="10505105at2759"/>
<evidence type="ECO:0000256" key="1">
    <source>
        <dbReference type="SAM" id="MobiDB-lite"/>
    </source>
</evidence>
<dbReference type="HOGENOM" id="CLU_1844963_0_0_1"/>
<reference evidence="3" key="2">
    <citation type="journal article" date="2019" name="Mol. Plant Microbe Interact.">
        <title>Genome sequence resources for four phytopathogenic fungi from the Colletotrichum orbiculare species complex.</title>
        <authorList>
            <person name="Gan P."/>
            <person name="Tsushima A."/>
            <person name="Narusaka M."/>
            <person name="Narusaka Y."/>
            <person name="Takano Y."/>
            <person name="Kubo Y."/>
            <person name="Shirasu K."/>
        </authorList>
    </citation>
    <scope>GENOME REANNOTATION</scope>
    <source>
        <strain evidence="3">104-T / ATCC 96160 / CBS 514.97 / LARS 414 / MAFF 240422</strain>
    </source>
</reference>
<accession>N4VLV2</accession>
<sequence>MDTSAARPTSDNAPYAPFPEAGRGGDVADIDVDGLSACLSQFLLLKPPSVKRSLVMDKGVNVGSASDKKLSGLGVAVAEMDGCDDDEHAASFESLTPIPTRRSRTAGLKCTPWPPSPKSSRAFVAGREGSKEAPLSIQL</sequence>
<organism evidence="2 3">
    <name type="scientific">Colletotrichum orbiculare (strain 104-T / ATCC 96160 / CBS 514.97 / LARS 414 / MAFF 240422)</name>
    <name type="common">Cucumber anthracnose fungus</name>
    <name type="synonym">Colletotrichum lagenarium</name>
    <dbReference type="NCBI Taxonomy" id="1213857"/>
    <lineage>
        <taxon>Eukaryota</taxon>
        <taxon>Fungi</taxon>
        <taxon>Dikarya</taxon>
        <taxon>Ascomycota</taxon>
        <taxon>Pezizomycotina</taxon>
        <taxon>Sordariomycetes</taxon>
        <taxon>Hypocreomycetidae</taxon>
        <taxon>Glomerellales</taxon>
        <taxon>Glomerellaceae</taxon>
        <taxon>Colletotrichum</taxon>
        <taxon>Colletotrichum orbiculare species complex</taxon>
    </lineage>
</organism>
<gene>
    <name evidence="2" type="ORF">Cob_v002361</name>
</gene>
<evidence type="ECO:0000313" key="2">
    <source>
        <dbReference type="EMBL" id="TDZ24591.1"/>
    </source>
</evidence>
<feature type="region of interest" description="Disordered" evidence="1">
    <location>
        <begin position="1"/>
        <end position="26"/>
    </location>
</feature>
<keyword evidence="3" id="KW-1185">Reference proteome</keyword>